<evidence type="ECO:0000259" key="3">
    <source>
        <dbReference type="Pfam" id="PF07727"/>
    </source>
</evidence>
<protein>
    <submittedName>
        <fullName evidence="5">Retrovirus-related pol polyprotein from transposon TNT 1-94</fullName>
    </submittedName>
</protein>
<organism evidence="5 6">
    <name type="scientific">Tanacetum coccineum</name>
    <dbReference type="NCBI Taxonomy" id="301880"/>
    <lineage>
        <taxon>Eukaryota</taxon>
        <taxon>Viridiplantae</taxon>
        <taxon>Streptophyta</taxon>
        <taxon>Embryophyta</taxon>
        <taxon>Tracheophyta</taxon>
        <taxon>Spermatophyta</taxon>
        <taxon>Magnoliopsida</taxon>
        <taxon>eudicotyledons</taxon>
        <taxon>Gunneridae</taxon>
        <taxon>Pentapetalae</taxon>
        <taxon>asterids</taxon>
        <taxon>campanulids</taxon>
        <taxon>Asterales</taxon>
        <taxon>Asteraceae</taxon>
        <taxon>Asteroideae</taxon>
        <taxon>Anthemideae</taxon>
        <taxon>Anthemidinae</taxon>
        <taxon>Tanacetum</taxon>
    </lineage>
</organism>
<evidence type="ECO:0000259" key="4">
    <source>
        <dbReference type="Pfam" id="PF25597"/>
    </source>
</evidence>
<dbReference type="Proteomes" id="UP001151760">
    <property type="component" value="Unassembled WGS sequence"/>
</dbReference>
<feature type="compositionally biased region" description="Low complexity" evidence="2">
    <location>
        <begin position="395"/>
        <end position="411"/>
    </location>
</feature>
<keyword evidence="6" id="KW-1185">Reference proteome</keyword>
<feature type="compositionally biased region" description="Polar residues" evidence="2">
    <location>
        <begin position="850"/>
        <end position="865"/>
    </location>
</feature>
<feature type="region of interest" description="Disordered" evidence="2">
    <location>
        <begin position="847"/>
        <end position="885"/>
    </location>
</feature>
<dbReference type="InterPro" id="IPR036397">
    <property type="entry name" value="RNaseH_sf"/>
</dbReference>
<feature type="coiled-coil region" evidence="1">
    <location>
        <begin position="891"/>
        <end position="932"/>
    </location>
</feature>
<dbReference type="Pfam" id="PF25597">
    <property type="entry name" value="SH3_retrovirus"/>
    <property type="match status" value="1"/>
</dbReference>
<sequence>MVKPVWNNAQRVNHQNFTKNTHPCAKKNIVPRAVLMKSGLVSINTARQVNIAHSKTTVNAARPMSYLFKTAHSTVKRPINKNTSFKNSNINQRVNIVSGKNVNTARPKAVVNAFKGNNVNVVKALACWVWKPKTKVLDHGNPQMDLQDQGVIDSGCSRYMTGNMSYLTNYEDIDGGYVAFGEKPKGGKIIGKFAERRNRTLIEAAKTMLADSKLPTIFWAEAVNTACYAQNKVLVVKPHNKTSYELFHGKTPTLSFMRLFGCPVTILNTIDHLGKFDGKADEGFFVGYSLNSKAFKVFNSRTRIVEENLHIRFSTQSNSFAGTKASYNVGQAKKEIEPVKNNILLPLWTTDPPYSQDSWSSHDDGSKPSSDNGNKVDEDPRKDSESDDQEKEDNVNSTNNVNATSTNEVNVIGGKTSIELPFDPNMPDLEDYSIFDVLRDDEDDDAEADINNLDTTIQVSPYPTTRIHKDHPLDQVIGDLQSATQTRRMLKNLEEHGNKKDERGIVIRNKARLVAQGYTQEEGIDYDEVFALVARIEAIRLFLAYASFKDFVVYQMDEFYKLKRHCKDYISSRAWYETLSTYLLDNGFQRGKINKTLFIKRHKDEFYGRTYILLRITSATEEGMDFISKSMIGSLMYLTSSRPDIMFAVCACARYQVNLKVSHLHAVKRIFRYLKGQPKLGLWYPKDSPFDLVAYTDSDYARASIIEVYNRRFGYKSFDLYLILLGKAKKSIRLMMKKLIGMEFELMLCLSPKTTAWNEFSSTMSSAIICLATNQKFNFSKLIFDSMVRNLDNLSGKFLMYPRELTSMDTEIPQSSGPTKHVADEAVYKERGDSLVRAATTAFSLEAEQDSGNIDKTQSKVTLNEPSFPGTSSGSGPRGNTLRSGKDSLKLKELMELCTNLQQRVLDLEKIKTTQAEEIVSLKMRVKKLEQKKRSRTHTLKRLRKVGAIARVESFGDEESLGEDASKQGRIDAINADDDITLVSAAGDKVSTVGAATTVSVATTTTATTVEEITLAQALADLKSTKPKAKGIAFKEPGESTTTALIPSKIQDKAKIDKEERITRDEEEKINEANIAWDDIQAKVDADYQTELVEGSSKRSGTELEQKVTKKQKVDDVQETAKVDNDQEATKIKELMKIVSDEEEVAVDAIPLAVKPPSIVDWKIHTEGKKSYYQIIRANGKSQMPEEGYERVLWGDLKVMFEPYVKDTVWRNQQDYKVLEWKLYDSYGVHFLRMQQMQIYMLVEKKYYLTPATITDMLNNKLQCDHFSEMAYQLLKSMTKQVKNP</sequence>
<accession>A0ABQ5HA65</accession>
<gene>
    <name evidence="5" type="ORF">Tco_1066201</name>
</gene>
<dbReference type="EMBL" id="BQNB010019363">
    <property type="protein sequence ID" value="GJT84484.1"/>
    <property type="molecule type" value="Genomic_DNA"/>
</dbReference>
<reference evidence="5" key="2">
    <citation type="submission" date="2022-01" db="EMBL/GenBank/DDBJ databases">
        <authorList>
            <person name="Yamashiro T."/>
            <person name="Shiraishi A."/>
            <person name="Satake H."/>
            <person name="Nakayama K."/>
        </authorList>
    </citation>
    <scope>NUCLEOTIDE SEQUENCE</scope>
</reference>
<dbReference type="Pfam" id="PF07727">
    <property type="entry name" value="RVT_2"/>
    <property type="match status" value="1"/>
</dbReference>
<feature type="domain" description="Reverse transcriptase Ty1/copia-type" evidence="3">
    <location>
        <begin position="496"/>
        <end position="557"/>
    </location>
</feature>
<dbReference type="Gene3D" id="3.30.420.10">
    <property type="entry name" value="Ribonuclease H-like superfamily/Ribonuclease H"/>
    <property type="match status" value="1"/>
</dbReference>
<dbReference type="InterPro" id="IPR013103">
    <property type="entry name" value="RVT_2"/>
</dbReference>
<dbReference type="InterPro" id="IPR057670">
    <property type="entry name" value="SH3_retrovirus"/>
</dbReference>
<name>A0ABQ5HA65_9ASTR</name>
<dbReference type="InterPro" id="IPR012337">
    <property type="entry name" value="RNaseH-like_sf"/>
</dbReference>
<dbReference type="PANTHER" id="PTHR11439:SF495">
    <property type="entry name" value="REVERSE TRANSCRIPTASE, RNA-DEPENDENT DNA POLYMERASE-RELATED"/>
    <property type="match status" value="1"/>
</dbReference>
<proteinExistence type="predicted"/>
<feature type="region of interest" description="Disordered" evidence="2">
    <location>
        <begin position="354"/>
        <end position="412"/>
    </location>
</feature>
<evidence type="ECO:0000313" key="5">
    <source>
        <dbReference type="EMBL" id="GJT84484.1"/>
    </source>
</evidence>
<feature type="compositionally biased region" description="Basic and acidic residues" evidence="2">
    <location>
        <begin position="374"/>
        <end position="384"/>
    </location>
</feature>
<evidence type="ECO:0000256" key="2">
    <source>
        <dbReference type="SAM" id="MobiDB-lite"/>
    </source>
</evidence>
<feature type="compositionally biased region" description="Low complexity" evidence="2">
    <location>
        <begin position="866"/>
        <end position="879"/>
    </location>
</feature>
<evidence type="ECO:0000313" key="6">
    <source>
        <dbReference type="Proteomes" id="UP001151760"/>
    </source>
</evidence>
<evidence type="ECO:0000256" key="1">
    <source>
        <dbReference type="SAM" id="Coils"/>
    </source>
</evidence>
<reference evidence="5" key="1">
    <citation type="journal article" date="2022" name="Int. J. Mol. Sci.">
        <title>Draft Genome of Tanacetum Coccineum: Genomic Comparison of Closely Related Tanacetum-Family Plants.</title>
        <authorList>
            <person name="Yamashiro T."/>
            <person name="Shiraishi A."/>
            <person name="Nakayama K."/>
            <person name="Satake H."/>
        </authorList>
    </citation>
    <scope>NUCLEOTIDE SEQUENCE</scope>
</reference>
<dbReference type="SUPFAM" id="SSF53098">
    <property type="entry name" value="Ribonuclease H-like"/>
    <property type="match status" value="1"/>
</dbReference>
<keyword evidence="1" id="KW-0175">Coiled coil</keyword>
<dbReference type="PANTHER" id="PTHR11439">
    <property type="entry name" value="GAG-POL-RELATED RETROTRANSPOSON"/>
    <property type="match status" value="1"/>
</dbReference>
<comment type="caution">
    <text evidence="5">The sequence shown here is derived from an EMBL/GenBank/DDBJ whole genome shotgun (WGS) entry which is preliminary data.</text>
</comment>
<feature type="domain" description="Retroviral polymerase SH3-like" evidence="4">
    <location>
        <begin position="262"/>
        <end position="316"/>
    </location>
</feature>